<sequence>MSKMGISTIASYRCSKLFEAVGLHDDVVGLCFQGAVSRIGGASFEDFQQDLLNLSKRAWLARKPISQGGLLKYVHGGEYHAYNPDVVRT</sequence>
<dbReference type="GO" id="GO:0015930">
    <property type="term" value="F:glutamate synthase activity"/>
    <property type="evidence" value="ECO:0007669"/>
    <property type="project" value="InterPro"/>
</dbReference>
<evidence type="ECO:0000313" key="2">
    <source>
        <dbReference type="EMBL" id="ETJ38103.1"/>
    </source>
</evidence>
<dbReference type="InterPro" id="IPR006982">
    <property type="entry name" value="Glu_synth_centr_N"/>
</dbReference>
<accession>W1Y6C7</accession>
<dbReference type="SUPFAM" id="SSF51395">
    <property type="entry name" value="FMN-linked oxidoreductases"/>
    <property type="match status" value="1"/>
</dbReference>
<feature type="non-terminal residue" evidence="2">
    <location>
        <position position="89"/>
    </location>
</feature>
<feature type="non-terminal residue" evidence="2">
    <location>
        <position position="1"/>
    </location>
</feature>
<organism evidence="2">
    <name type="scientific">human gut metagenome</name>
    <dbReference type="NCBI Taxonomy" id="408170"/>
    <lineage>
        <taxon>unclassified sequences</taxon>
        <taxon>metagenomes</taxon>
        <taxon>organismal metagenomes</taxon>
    </lineage>
</organism>
<gene>
    <name evidence="2" type="ORF">Q604_UNBC07753G0001</name>
</gene>
<reference evidence="2" key="1">
    <citation type="submission" date="2013-12" db="EMBL/GenBank/DDBJ databases">
        <title>A Varibaculum cambriense genome reconstructed from a premature infant gut community with otherwise low bacterial novelty that shifts toward anaerobic metabolism during the third week of life.</title>
        <authorList>
            <person name="Brown C.T."/>
            <person name="Sharon I."/>
            <person name="Thomas B.C."/>
            <person name="Castelle C.J."/>
            <person name="Morowitz M.J."/>
            <person name="Banfield J.F."/>
        </authorList>
    </citation>
    <scope>NUCLEOTIDE SEQUENCE</scope>
</reference>
<dbReference type="Gene3D" id="3.20.20.70">
    <property type="entry name" value="Aldolase class I"/>
    <property type="match status" value="2"/>
</dbReference>
<dbReference type="EMBL" id="AZMM01007753">
    <property type="protein sequence ID" value="ETJ38103.1"/>
    <property type="molecule type" value="Genomic_DNA"/>
</dbReference>
<dbReference type="Pfam" id="PF04898">
    <property type="entry name" value="Glu_syn_central"/>
    <property type="match status" value="1"/>
</dbReference>
<comment type="caution">
    <text evidence="2">The sequence shown here is derived from an EMBL/GenBank/DDBJ whole genome shotgun (WGS) entry which is preliminary data.</text>
</comment>
<dbReference type="AlphaFoldDB" id="W1Y6C7"/>
<name>W1Y6C7_9ZZZZ</name>
<feature type="domain" description="Glutamate synthase central-N" evidence="1">
    <location>
        <begin position="1"/>
        <end position="24"/>
    </location>
</feature>
<proteinExistence type="predicted"/>
<evidence type="ECO:0000259" key="1">
    <source>
        <dbReference type="Pfam" id="PF04898"/>
    </source>
</evidence>
<protein>
    <submittedName>
        <fullName evidence="2">Glutamate synthase [NADPH] large chain</fullName>
    </submittedName>
</protein>
<dbReference type="InterPro" id="IPR013785">
    <property type="entry name" value="Aldolase_TIM"/>
</dbReference>